<dbReference type="CDD" id="cd04301">
    <property type="entry name" value="NAT_SF"/>
    <property type="match status" value="1"/>
</dbReference>
<dbReference type="Pfam" id="PF13508">
    <property type="entry name" value="Acetyltransf_7"/>
    <property type="match status" value="1"/>
</dbReference>
<dbReference type="PANTHER" id="PTHR43617">
    <property type="entry name" value="L-AMINO ACID N-ACETYLTRANSFERASE"/>
    <property type="match status" value="1"/>
</dbReference>
<evidence type="ECO:0000313" key="3">
    <source>
        <dbReference type="Proteomes" id="UP000772618"/>
    </source>
</evidence>
<dbReference type="InterPro" id="IPR000182">
    <property type="entry name" value="GNAT_dom"/>
</dbReference>
<keyword evidence="3" id="KW-1185">Reference proteome</keyword>
<reference evidence="2 3" key="1">
    <citation type="submission" date="2021-05" db="EMBL/GenBank/DDBJ databases">
        <title>A Polyphasic approach of four new species of the genus Ohtaekwangia: Ohtaekwangia histidinii sp. nov., Ohtaekwangia cretensis sp. nov., Ohtaekwangia indiensis sp. nov., Ohtaekwangia reichenbachii sp. nov. from diverse environment.</title>
        <authorList>
            <person name="Octaviana S."/>
        </authorList>
    </citation>
    <scope>NUCLEOTIDE SEQUENCE [LARGE SCALE GENOMIC DNA]</scope>
    <source>
        <strain evidence="2 3">PWU20</strain>
    </source>
</reference>
<dbReference type="SUPFAM" id="SSF55729">
    <property type="entry name" value="Acyl-CoA N-acyltransferases (Nat)"/>
    <property type="match status" value="1"/>
</dbReference>
<dbReference type="Proteomes" id="UP000772618">
    <property type="component" value="Unassembled WGS sequence"/>
</dbReference>
<protein>
    <submittedName>
        <fullName evidence="2">GNAT family N-acetyltransferase</fullName>
    </submittedName>
</protein>
<accession>A0ABS5VQW8</accession>
<gene>
    <name evidence="2" type="ORF">KK060_11105</name>
</gene>
<feature type="domain" description="N-acetyltransferase" evidence="1">
    <location>
        <begin position="1"/>
        <end position="169"/>
    </location>
</feature>
<dbReference type="Gene3D" id="3.40.630.30">
    <property type="match status" value="1"/>
</dbReference>
<organism evidence="2 3">
    <name type="scientific">Chryseosolibacter indicus</name>
    <dbReference type="NCBI Taxonomy" id="2782351"/>
    <lineage>
        <taxon>Bacteria</taxon>
        <taxon>Pseudomonadati</taxon>
        <taxon>Bacteroidota</taxon>
        <taxon>Cytophagia</taxon>
        <taxon>Cytophagales</taxon>
        <taxon>Chryseotaleaceae</taxon>
        <taxon>Chryseosolibacter</taxon>
    </lineage>
</organism>
<name>A0ABS5VQW8_9BACT</name>
<sequence length="174" mass="20167">MIIRIAEPEDAKKIKELYQQVARSSNTIIRLENEITDEYVEEFIKRSLEKGLILVAEHEEAPGKIIGEIHAYSPGIHAFRHIFSNLTIAVHPNFQGRKIGRTIFTIFQEEIALNKTDIGKVELIVRESNTKAIQFYQALGFQIEGRFEMRIRTAQNTYEADIPMSWQNPNFEFD</sequence>
<evidence type="ECO:0000259" key="1">
    <source>
        <dbReference type="PROSITE" id="PS51186"/>
    </source>
</evidence>
<dbReference type="RefSeq" id="WP_254153794.1">
    <property type="nucleotide sequence ID" value="NZ_JAHESD010000021.1"/>
</dbReference>
<evidence type="ECO:0000313" key="2">
    <source>
        <dbReference type="EMBL" id="MBT1703832.1"/>
    </source>
</evidence>
<dbReference type="PROSITE" id="PS51186">
    <property type="entry name" value="GNAT"/>
    <property type="match status" value="1"/>
</dbReference>
<dbReference type="EMBL" id="JAHESD010000021">
    <property type="protein sequence ID" value="MBT1703832.1"/>
    <property type="molecule type" value="Genomic_DNA"/>
</dbReference>
<comment type="caution">
    <text evidence="2">The sequence shown here is derived from an EMBL/GenBank/DDBJ whole genome shotgun (WGS) entry which is preliminary data.</text>
</comment>
<dbReference type="InterPro" id="IPR050276">
    <property type="entry name" value="MshD_Acetyltransferase"/>
</dbReference>
<dbReference type="InterPro" id="IPR016181">
    <property type="entry name" value="Acyl_CoA_acyltransferase"/>
</dbReference>
<proteinExistence type="predicted"/>